<dbReference type="PROSITE" id="PS01156">
    <property type="entry name" value="TONB_DEPENDENT_REC_2"/>
    <property type="match status" value="1"/>
</dbReference>
<feature type="domain" description="TonB-dependent receptor-like beta-barrel" evidence="19">
    <location>
        <begin position="255"/>
        <end position="719"/>
    </location>
</feature>
<dbReference type="InterPro" id="IPR012910">
    <property type="entry name" value="Plug_dom"/>
</dbReference>
<dbReference type="PROSITE" id="PS00430">
    <property type="entry name" value="TONB_DEPENDENT_REC_1"/>
    <property type="match status" value="1"/>
</dbReference>
<dbReference type="RefSeq" id="WP_102602585.1">
    <property type="nucleotide sequence ID" value="NZ_JADVIC010000010.1"/>
</dbReference>
<evidence type="ECO:0000259" key="20">
    <source>
        <dbReference type="Pfam" id="PF07715"/>
    </source>
</evidence>
<evidence type="ECO:0000256" key="5">
    <source>
        <dbReference type="ARBA" id="ARBA00022496"/>
    </source>
</evidence>
<comment type="similarity">
    <text evidence="2 14 17">Belongs to the TonB-dependent receptor family.</text>
</comment>
<dbReference type="InterPro" id="IPR000531">
    <property type="entry name" value="Beta-barrel_TonB"/>
</dbReference>
<dbReference type="Gene3D" id="2.170.130.10">
    <property type="entry name" value="TonB-dependent receptor, plug domain"/>
    <property type="match status" value="1"/>
</dbReference>
<feature type="short sequence motif" description="TonB C-terminal box" evidence="16">
    <location>
        <begin position="733"/>
        <end position="750"/>
    </location>
</feature>
<evidence type="ECO:0000256" key="12">
    <source>
        <dbReference type="ARBA" id="ARBA00023170"/>
    </source>
</evidence>
<dbReference type="GO" id="GO:0015344">
    <property type="term" value="F:siderophore uptake transmembrane transporter activity"/>
    <property type="evidence" value="ECO:0007669"/>
    <property type="project" value="TreeGrafter"/>
</dbReference>
<dbReference type="SUPFAM" id="SSF56935">
    <property type="entry name" value="Porins"/>
    <property type="match status" value="1"/>
</dbReference>
<dbReference type="FunFam" id="2.170.130.10:FF:000001">
    <property type="entry name" value="Catecholate siderophore TonB-dependent receptor"/>
    <property type="match status" value="1"/>
</dbReference>
<name>A0A8I0T0R7_CITAM</name>
<gene>
    <name evidence="21" type="primary">fhuA</name>
    <name evidence="21" type="ORF">FOT72_19395</name>
</gene>
<evidence type="ECO:0000256" key="1">
    <source>
        <dbReference type="ARBA" id="ARBA00004571"/>
    </source>
</evidence>
<dbReference type="EMBL" id="VKME01000019">
    <property type="protein sequence ID" value="MBE0130154.1"/>
    <property type="molecule type" value="Genomic_DNA"/>
</dbReference>
<dbReference type="Proteomes" id="UP000656723">
    <property type="component" value="Unassembled WGS sequence"/>
</dbReference>
<evidence type="ECO:0000256" key="7">
    <source>
        <dbReference type="ARBA" id="ARBA00022729"/>
    </source>
</evidence>
<keyword evidence="13 14" id="KW-0998">Cell outer membrane</keyword>
<dbReference type="GO" id="GO:0009279">
    <property type="term" value="C:cell outer membrane"/>
    <property type="evidence" value="ECO:0007669"/>
    <property type="project" value="UniProtKB-SubCell"/>
</dbReference>
<keyword evidence="7 18" id="KW-0732">Signal</keyword>
<dbReference type="PANTHER" id="PTHR32552:SF68">
    <property type="entry name" value="FERRICHROME OUTER MEMBRANE TRANSPORTER_PHAGE RECEPTOR"/>
    <property type="match status" value="1"/>
</dbReference>
<dbReference type="Gene3D" id="2.40.170.20">
    <property type="entry name" value="TonB-dependent receptor, beta-barrel domain"/>
    <property type="match status" value="1"/>
</dbReference>
<keyword evidence="8" id="KW-0408">Iron</keyword>
<evidence type="ECO:0000313" key="21">
    <source>
        <dbReference type="EMBL" id="MBE0130154.1"/>
    </source>
</evidence>
<evidence type="ECO:0000256" key="2">
    <source>
        <dbReference type="ARBA" id="ARBA00009810"/>
    </source>
</evidence>
<comment type="caution">
    <text evidence="21">The sequence shown here is derived from an EMBL/GenBank/DDBJ whole genome shotgun (WGS) entry which is preliminary data.</text>
</comment>
<evidence type="ECO:0000256" key="16">
    <source>
        <dbReference type="PROSITE-ProRule" id="PRU10144"/>
    </source>
</evidence>
<reference evidence="21" key="1">
    <citation type="submission" date="2019-07" db="EMBL/GenBank/DDBJ databases">
        <title>KPC-2 carbapenem resistent Enterobacterales isolates from Germany.</title>
        <authorList>
            <person name="Yao Y."/>
            <person name="Falgenhauer L."/>
            <person name="Imirzalioglu C."/>
            <person name="Chakraborty T."/>
        </authorList>
    </citation>
    <scope>NUCLEOTIDE SEQUENCE</scope>
    <source>
        <strain evidence="21">CA13304</strain>
    </source>
</reference>
<keyword evidence="3 14" id="KW-0813">Transport</keyword>
<feature type="chain" id="PRO_5034210818" evidence="18">
    <location>
        <begin position="34"/>
        <end position="750"/>
    </location>
</feature>
<dbReference type="PROSITE" id="PS52016">
    <property type="entry name" value="TONB_DEPENDENT_REC_3"/>
    <property type="match status" value="1"/>
</dbReference>
<evidence type="ECO:0000256" key="11">
    <source>
        <dbReference type="ARBA" id="ARBA00023136"/>
    </source>
</evidence>
<dbReference type="PANTHER" id="PTHR32552">
    <property type="entry name" value="FERRICHROME IRON RECEPTOR-RELATED"/>
    <property type="match status" value="1"/>
</dbReference>
<keyword evidence="11 14" id="KW-0472">Membrane</keyword>
<evidence type="ECO:0000256" key="4">
    <source>
        <dbReference type="ARBA" id="ARBA00022452"/>
    </source>
</evidence>
<evidence type="ECO:0000256" key="9">
    <source>
        <dbReference type="ARBA" id="ARBA00023065"/>
    </source>
</evidence>
<dbReference type="NCBIfam" id="NF007465">
    <property type="entry name" value="PRK10044.1"/>
    <property type="match status" value="1"/>
</dbReference>
<feature type="domain" description="TonB-dependent receptor plug" evidence="20">
    <location>
        <begin position="77"/>
        <end position="181"/>
    </location>
</feature>
<feature type="short sequence motif" description="TonB box" evidence="15">
    <location>
        <begin position="42"/>
        <end position="48"/>
    </location>
</feature>
<comment type="subcellular location">
    <subcellularLocation>
        <location evidence="1 14">Cell outer membrane</location>
        <topology evidence="1 14">Multi-pass membrane protein</topology>
    </subcellularLocation>
</comment>
<keyword evidence="5" id="KW-0410">Iron transport</keyword>
<dbReference type="Pfam" id="PF00593">
    <property type="entry name" value="TonB_dep_Rec_b-barrel"/>
    <property type="match status" value="1"/>
</dbReference>
<keyword evidence="4 14" id="KW-1134">Transmembrane beta strand</keyword>
<evidence type="ECO:0000256" key="10">
    <source>
        <dbReference type="ARBA" id="ARBA00023077"/>
    </source>
</evidence>
<evidence type="ECO:0000256" key="17">
    <source>
        <dbReference type="RuleBase" id="RU003357"/>
    </source>
</evidence>
<evidence type="ECO:0000256" key="13">
    <source>
        <dbReference type="ARBA" id="ARBA00023237"/>
    </source>
</evidence>
<keyword evidence="6 14" id="KW-0812">Transmembrane</keyword>
<keyword evidence="9" id="KW-0406">Ion transport</keyword>
<evidence type="ECO:0000313" key="22">
    <source>
        <dbReference type="Proteomes" id="UP000656723"/>
    </source>
</evidence>
<feature type="signal peptide" evidence="18">
    <location>
        <begin position="1"/>
        <end position="33"/>
    </location>
</feature>
<dbReference type="InterPro" id="IPR010917">
    <property type="entry name" value="TonB_rcpt_CS"/>
</dbReference>
<dbReference type="Pfam" id="PF07715">
    <property type="entry name" value="Plug"/>
    <property type="match status" value="1"/>
</dbReference>
<sequence length="750" mass="82584">MARQKTAQPKHSLRKIAVVVATAVSGMSVYAQAAVEPKKEDTITVTAAPAPQESAWGPAATIAARQSATATKTDTPIQKVPQSISVVTAEEMALHQPKSVKEALSYTPGVAVGTRGASNTYDYLIIRGFAADGQSQNNYLNGLKMQGNFYNDAVIDPYMLERAEVMRGPVSVLYGKSNPGGLLNMVSKRPTTEPLKEVQFKMGTDSLFQTGFDFSDALDDDGVYSYRLTGLARSANAQQQGAEEQRYAIAPSFSWRPDDKTNFTFLSYFQNEPETGYYGWLPKEGTVSTLPNGKRLSTDFNEGANNNTYSRNEKMVGYSFDHEFNDTFTVRQNLRYAENEVSQNSVYGYGMCSDPLYSSNPSTSPCASVPQSQWGHTLTRQYVDDHEKLQNFSVDTQLQSKFATGSLDHTLLTGVDFMRMRNDIDSWFGWAGSVAPSDIYNLDRSDFDFGSHPGPGAAYRVLNKQKQTGVYAQDQMQWDKVLVTLGGRYDWAQQDTLDREENTQHSRNDNEFTWRGGVNYLFDNGVTPYFSYSESFEPASTVGANGSIFAPSKGKQYEAGVKYVPSDRPIVLTGAVYQLTKTNNLMADPNGSFFSVEGGEIRSRGVEVEAKAALSASVNVVGSYTYTDAEYTTDTNYKGNTPAQVPKHMASLWGDYTMFDGPLSGLTLGTGVRYTSSSYGDPANSFKVGSYTLVDALVRYDLARLGMAGSNVALHVNNLFDREYVASCFNTYGCFWGAERQVVATATFRF</sequence>
<evidence type="ECO:0000256" key="18">
    <source>
        <dbReference type="SAM" id="SignalP"/>
    </source>
</evidence>
<evidence type="ECO:0000256" key="8">
    <source>
        <dbReference type="ARBA" id="ARBA00023004"/>
    </source>
</evidence>
<dbReference type="InterPro" id="IPR010105">
    <property type="entry name" value="TonB_sidphr_rcpt"/>
</dbReference>
<dbReference type="CDD" id="cd01347">
    <property type="entry name" value="ligand_gated_channel"/>
    <property type="match status" value="1"/>
</dbReference>
<keyword evidence="12" id="KW-0675">Receptor</keyword>
<evidence type="ECO:0000259" key="19">
    <source>
        <dbReference type="Pfam" id="PF00593"/>
    </source>
</evidence>
<keyword evidence="10 15" id="KW-0798">TonB box</keyword>
<dbReference type="GO" id="GO:0038023">
    <property type="term" value="F:signaling receptor activity"/>
    <property type="evidence" value="ECO:0007669"/>
    <property type="project" value="InterPro"/>
</dbReference>
<dbReference type="InterPro" id="IPR039426">
    <property type="entry name" value="TonB-dep_rcpt-like"/>
</dbReference>
<dbReference type="AlphaFoldDB" id="A0A8I0T0R7"/>
<dbReference type="InterPro" id="IPR037066">
    <property type="entry name" value="Plug_dom_sf"/>
</dbReference>
<proteinExistence type="inferred from homology"/>
<protein>
    <submittedName>
        <fullName evidence="21">Ferrichrome porin FhuA</fullName>
    </submittedName>
</protein>
<evidence type="ECO:0000256" key="6">
    <source>
        <dbReference type="ARBA" id="ARBA00022692"/>
    </source>
</evidence>
<organism evidence="21 22">
    <name type="scientific">Citrobacter amalonaticus</name>
    <dbReference type="NCBI Taxonomy" id="35703"/>
    <lineage>
        <taxon>Bacteria</taxon>
        <taxon>Pseudomonadati</taxon>
        <taxon>Pseudomonadota</taxon>
        <taxon>Gammaproteobacteria</taxon>
        <taxon>Enterobacterales</taxon>
        <taxon>Enterobacteriaceae</taxon>
        <taxon>Citrobacter</taxon>
    </lineage>
</organism>
<dbReference type="GO" id="GO:0015891">
    <property type="term" value="P:siderophore transport"/>
    <property type="evidence" value="ECO:0007669"/>
    <property type="project" value="InterPro"/>
</dbReference>
<evidence type="ECO:0000256" key="14">
    <source>
        <dbReference type="PROSITE-ProRule" id="PRU01360"/>
    </source>
</evidence>
<dbReference type="InterPro" id="IPR010916">
    <property type="entry name" value="TonB_box_CS"/>
</dbReference>
<evidence type="ECO:0000256" key="15">
    <source>
        <dbReference type="PROSITE-ProRule" id="PRU10143"/>
    </source>
</evidence>
<evidence type="ECO:0000256" key="3">
    <source>
        <dbReference type="ARBA" id="ARBA00022448"/>
    </source>
</evidence>
<dbReference type="InterPro" id="IPR036942">
    <property type="entry name" value="Beta-barrel_TonB_sf"/>
</dbReference>
<dbReference type="NCBIfam" id="TIGR01783">
    <property type="entry name" value="TonB-siderophor"/>
    <property type="match status" value="1"/>
</dbReference>
<accession>A0A8I0T0R7</accession>